<dbReference type="EC" id="1.14.99.56" evidence="11"/>
<dbReference type="eggNOG" id="ENOG502RXMI">
    <property type="taxonomic scope" value="Eukaryota"/>
</dbReference>
<feature type="compositionally biased region" description="Basic residues" evidence="12">
    <location>
        <begin position="223"/>
        <end position="235"/>
    </location>
</feature>
<dbReference type="VEuPathDB" id="FungiDB:LEMA_P000440.1"/>
<evidence type="ECO:0000256" key="12">
    <source>
        <dbReference type="SAM" id="MobiDB-lite"/>
    </source>
</evidence>
<keyword evidence="15" id="KW-1185">Reference proteome</keyword>
<sequence>MVYMAPAESKGEGAVWTKIWEEGLTDGQWAVEKFIQNKGLITVDIPNLKAGDYWIRSEIIGLHEAGSEGGAQFYNGCGQIKVTGSGSVSLPATGADMTKTYSPTHPGVLFNLYNNPTSYEIPGPKVWDGASSGSAPAPSTPSQAPATPVSSTTPSKSAAPVASPVATPVEEAEPVTPTPAPSAAPAPALGNGSGSGSGSALPETFTIDQFISWLKSNTGSSGRRARRAHPRAFRV</sequence>
<dbReference type="InterPro" id="IPR005103">
    <property type="entry name" value="AA9_LPMO"/>
</dbReference>
<keyword evidence="7 11" id="KW-0119">Carbohydrate metabolism</keyword>
<comment type="cofactor">
    <cofactor evidence="1">
        <name>Cu(2+)</name>
        <dbReference type="ChEBI" id="CHEBI:29036"/>
    </cofactor>
</comment>
<dbReference type="AlphaFoldDB" id="E5ADG8"/>
<evidence type="ECO:0000256" key="11">
    <source>
        <dbReference type="RuleBase" id="RU368122"/>
    </source>
</evidence>
<comment type="similarity">
    <text evidence="9">Belongs to the polysaccharide monooxygenase AA9 family.</text>
</comment>
<dbReference type="STRING" id="985895.E5ADG8"/>
<gene>
    <name evidence="14" type="ORF">LEMA_P000440.1</name>
</gene>
<evidence type="ECO:0000313" key="15">
    <source>
        <dbReference type="Proteomes" id="UP000002668"/>
    </source>
</evidence>
<dbReference type="Pfam" id="PF03443">
    <property type="entry name" value="AA9"/>
    <property type="match status" value="1"/>
</dbReference>
<dbReference type="GO" id="GO:0030248">
    <property type="term" value="F:cellulose binding"/>
    <property type="evidence" value="ECO:0007669"/>
    <property type="project" value="UniProtKB-UniRule"/>
</dbReference>
<keyword evidence="4 11" id="KW-0136">Cellulose degradation</keyword>
<dbReference type="OMA" id="AQFYNGC"/>
<feature type="region of interest" description="Disordered" evidence="12">
    <location>
        <begin position="124"/>
        <end position="202"/>
    </location>
</feature>
<comment type="function">
    <text evidence="11">Lytic polysaccharide monooxygenase (LMPO) that depolymerizes crystalline and amorphous polysaccharides via the oxidation of scissile alpha- or beta-(1-4)-glycosidic bonds, yielding C1 and/or C4 oxidation products. Catalysis by LPMOs requires the reduction of the active-site copper from Cu(II) to Cu(I) by a reducing agent and H(2)O(2) or O(2) as a cosubstrate.</text>
</comment>
<evidence type="ECO:0000256" key="4">
    <source>
        <dbReference type="ARBA" id="ARBA00023001"/>
    </source>
</evidence>
<dbReference type="CAZy" id="AA9">
    <property type="family name" value="Auxiliary Activities 9"/>
</dbReference>
<feature type="compositionally biased region" description="Low complexity" evidence="12">
    <location>
        <begin position="129"/>
        <end position="169"/>
    </location>
</feature>
<dbReference type="OrthoDB" id="5558646at2759"/>
<keyword evidence="3 11" id="KW-0964">Secreted</keyword>
<comment type="domain">
    <text evidence="11">Has a modular structure: an endo-beta-1,4-glucanase catalytic module at the N-terminus, a linker rich in serines and threonines, and a C-terminal carbohydrate-binding module (CBM).</text>
</comment>
<dbReference type="GO" id="GO:0030245">
    <property type="term" value="P:cellulose catabolic process"/>
    <property type="evidence" value="ECO:0007669"/>
    <property type="project" value="UniProtKB-UniRule"/>
</dbReference>
<evidence type="ECO:0000256" key="3">
    <source>
        <dbReference type="ARBA" id="ARBA00022525"/>
    </source>
</evidence>
<organism evidence="14 15">
    <name type="scientific">Leptosphaeria maculans (strain JN3 / isolate v23.1.3 / race Av1-4-5-6-7-8)</name>
    <name type="common">Blackleg fungus</name>
    <name type="synonym">Phoma lingam</name>
    <dbReference type="NCBI Taxonomy" id="985895"/>
    <lineage>
        <taxon>Eukaryota</taxon>
        <taxon>Fungi</taxon>
        <taxon>Dikarya</taxon>
        <taxon>Ascomycota</taxon>
        <taxon>Pezizomycotina</taxon>
        <taxon>Dothideomycetes</taxon>
        <taxon>Pleosporomycetidae</taxon>
        <taxon>Pleosporales</taxon>
        <taxon>Pleosporineae</taxon>
        <taxon>Leptosphaeriaceae</taxon>
        <taxon>Plenodomus</taxon>
        <taxon>Plenodomus lingam/Leptosphaeria maculans species complex</taxon>
    </lineage>
</organism>
<dbReference type="Gene3D" id="2.70.50.70">
    <property type="match status" value="1"/>
</dbReference>
<evidence type="ECO:0000256" key="5">
    <source>
        <dbReference type="ARBA" id="ARBA00023008"/>
    </source>
</evidence>
<comment type="subcellular location">
    <subcellularLocation>
        <location evidence="2 11">Secreted</location>
    </subcellularLocation>
</comment>
<dbReference type="InterPro" id="IPR049892">
    <property type="entry name" value="AA9"/>
</dbReference>
<evidence type="ECO:0000256" key="2">
    <source>
        <dbReference type="ARBA" id="ARBA00004613"/>
    </source>
</evidence>
<evidence type="ECO:0000256" key="10">
    <source>
        <dbReference type="ARBA" id="ARBA00045077"/>
    </source>
</evidence>
<dbReference type="EMBL" id="FP929139">
    <property type="protein sequence ID" value="CBY01257.1"/>
    <property type="molecule type" value="Genomic_DNA"/>
</dbReference>
<reference evidence="15" key="1">
    <citation type="journal article" date="2011" name="Nat. Commun.">
        <title>Effector diversification within compartments of the Leptosphaeria maculans genome affected by Repeat-Induced Point mutations.</title>
        <authorList>
            <person name="Rouxel T."/>
            <person name="Grandaubert J."/>
            <person name="Hane J.K."/>
            <person name="Hoede C."/>
            <person name="van de Wouw A.P."/>
            <person name="Couloux A."/>
            <person name="Dominguez V."/>
            <person name="Anthouard V."/>
            <person name="Bally P."/>
            <person name="Bourras S."/>
            <person name="Cozijnsen A.J."/>
            <person name="Ciuffetti L.M."/>
            <person name="Degrave A."/>
            <person name="Dilmaghani A."/>
            <person name="Duret L."/>
            <person name="Fudal I."/>
            <person name="Goodwin S.B."/>
            <person name="Gout L."/>
            <person name="Glaser N."/>
            <person name="Linglin J."/>
            <person name="Kema G.H.J."/>
            <person name="Lapalu N."/>
            <person name="Lawrence C.B."/>
            <person name="May K."/>
            <person name="Meyer M."/>
            <person name="Ollivier B."/>
            <person name="Poulain J."/>
            <person name="Schoch C.L."/>
            <person name="Simon A."/>
            <person name="Spatafora J.W."/>
            <person name="Stachowiak A."/>
            <person name="Turgeon B.G."/>
            <person name="Tyler B.M."/>
            <person name="Vincent D."/>
            <person name="Weissenbach J."/>
            <person name="Amselem J."/>
            <person name="Quesneville H."/>
            <person name="Oliver R.P."/>
            <person name="Wincker P."/>
            <person name="Balesdent M.-H."/>
            <person name="Howlett B.J."/>
        </authorList>
    </citation>
    <scope>NUCLEOTIDE SEQUENCE [LARGE SCALE GENOMIC DNA]</scope>
    <source>
        <strain evidence="15">JN3 / isolate v23.1.3 / race Av1-4-5-6-7-8</strain>
    </source>
</reference>
<evidence type="ECO:0000256" key="1">
    <source>
        <dbReference type="ARBA" id="ARBA00001973"/>
    </source>
</evidence>
<keyword evidence="8 11" id="KW-0624">Polysaccharide degradation</keyword>
<evidence type="ECO:0000256" key="6">
    <source>
        <dbReference type="ARBA" id="ARBA00023157"/>
    </source>
</evidence>
<evidence type="ECO:0000256" key="8">
    <source>
        <dbReference type="ARBA" id="ARBA00023326"/>
    </source>
</evidence>
<keyword evidence="5" id="KW-0186">Copper</keyword>
<feature type="region of interest" description="Disordered" evidence="12">
    <location>
        <begin position="215"/>
        <end position="235"/>
    </location>
</feature>
<accession>E5ADG8</accession>
<comment type="catalytic activity">
    <reaction evidence="10 11">
        <text>[(1-&gt;4)-beta-D-glucosyl]n+m + reduced acceptor + O2 = 4-dehydro-beta-D-glucosyl-[(1-&gt;4)-beta-D-glucosyl]n-1 + [(1-&gt;4)-beta-D-glucosyl]m + acceptor + H2O.</text>
        <dbReference type="EC" id="1.14.99.56"/>
    </reaction>
</comment>
<evidence type="ECO:0000256" key="9">
    <source>
        <dbReference type="ARBA" id="ARBA00044502"/>
    </source>
</evidence>
<dbReference type="PANTHER" id="PTHR33353:SF17">
    <property type="entry name" value="ENDO-BETA-1,4-GLUCANASE D"/>
    <property type="match status" value="1"/>
</dbReference>
<dbReference type="PANTHER" id="PTHR33353">
    <property type="entry name" value="PUTATIVE (AFU_ORTHOLOGUE AFUA_1G12560)-RELATED"/>
    <property type="match status" value="1"/>
</dbReference>
<protein>
    <recommendedName>
        <fullName evidence="11">AA9 family lytic polysaccharide monooxygenase</fullName>
        <ecNumber evidence="11">1.14.99.56</ecNumber>
    </recommendedName>
    <alternativeName>
        <fullName evidence="11">Endo-beta-1,4-glucanase</fullName>
    </alternativeName>
    <alternativeName>
        <fullName evidence="11">Glycosyl hydrolase 61 family protein</fullName>
    </alternativeName>
</protein>
<evidence type="ECO:0000259" key="13">
    <source>
        <dbReference type="Pfam" id="PF03443"/>
    </source>
</evidence>
<name>E5ADG8_LEPMJ</name>
<dbReference type="CDD" id="cd21175">
    <property type="entry name" value="LPMO_AA9"/>
    <property type="match status" value="1"/>
</dbReference>
<dbReference type="HOGENOM" id="CLU_031730_0_0_1"/>
<evidence type="ECO:0000256" key="7">
    <source>
        <dbReference type="ARBA" id="ARBA00023277"/>
    </source>
</evidence>
<keyword evidence="6 11" id="KW-1015">Disulfide bond</keyword>
<dbReference type="GO" id="GO:0005576">
    <property type="term" value="C:extracellular region"/>
    <property type="evidence" value="ECO:0007669"/>
    <property type="project" value="UniProtKB-SubCell"/>
</dbReference>
<evidence type="ECO:0000313" key="14">
    <source>
        <dbReference type="EMBL" id="CBY01257.1"/>
    </source>
</evidence>
<proteinExistence type="inferred from homology"/>
<dbReference type="GO" id="GO:0008810">
    <property type="term" value="F:cellulase activity"/>
    <property type="evidence" value="ECO:0007669"/>
    <property type="project" value="UniProtKB-UniRule"/>
</dbReference>
<feature type="domain" description="Auxiliary Activity family 9 catalytic" evidence="13">
    <location>
        <begin position="1"/>
        <end position="119"/>
    </location>
</feature>
<dbReference type="InParanoid" id="E5ADG8"/>
<dbReference type="Proteomes" id="UP000002668">
    <property type="component" value="Genome"/>
</dbReference>